<dbReference type="Pfam" id="PF00076">
    <property type="entry name" value="RRM_1"/>
    <property type="match status" value="1"/>
</dbReference>
<comment type="subcellular location">
    <subcellularLocation>
        <location evidence="1">Nucleus</location>
    </subcellularLocation>
</comment>
<evidence type="ECO:0000256" key="2">
    <source>
        <dbReference type="ARBA" id="ARBA00005987"/>
    </source>
</evidence>
<dbReference type="GO" id="GO:0071011">
    <property type="term" value="C:precatalytic spliceosome"/>
    <property type="evidence" value="ECO:0007669"/>
    <property type="project" value="TreeGrafter"/>
</dbReference>
<evidence type="ECO:0000313" key="10">
    <source>
        <dbReference type="EMBL" id="JAG01001.1"/>
    </source>
</evidence>
<dbReference type="GO" id="GO:0000380">
    <property type="term" value="P:alternative mRNA splicing, via spliceosome"/>
    <property type="evidence" value="ECO:0007669"/>
    <property type="project" value="TreeGrafter"/>
</dbReference>
<dbReference type="EMBL" id="GBHO01042603">
    <property type="protein sequence ID" value="JAG01001.1"/>
    <property type="molecule type" value="Transcribed_RNA"/>
</dbReference>
<organism evidence="10">
    <name type="scientific">Lygus hesperus</name>
    <name type="common">Western plant bug</name>
    <dbReference type="NCBI Taxonomy" id="30085"/>
    <lineage>
        <taxon>Eukaryota</taxon>
        <taxon>Metazoa</taxon>
        <taxon>Ecdysozoa</taxon>
        <taxon>Arthropoda</taxon>
        <taxon>Hexapoda</taxon>
        <taxon>Insecta</taxon>
        <taxon>Pterygota</taxon>
        <taxon>Neoptera</taxon>
        <taxon>Paraneoptera</taxon>
        <taxon>Hemiptera</taxon>
        <taxon>Heteroptera</taxon>
        <taxon>Panheteroptera</taxon>
        <taxon>Cimicomorpha</taxon>
        <taxon>Miridae</taxon>
        <taxon>Mirini</taxon>
        <taxon>Lygus</taxon>
    </lineage>
</organism>
<dbReference type="InterPro" id="IPR003954">
    <property type="entry name" value="RRM_euk-type"/>
</dbReference>
<gene>
    <name evidence="10" type="primary">pUf68_1</name>
    <name evidence="10" type="ORF">CM83_61652</name>
</gene>
<sequence>MQKQQEELQKKLLEETEPQTLQQQENMSLKGQSARHLVMQKLMRKVESRVVILRNMVAPEDVDESLQEEIQEECTKYGVVDRVIIYNEKQSEDEENPDIIVKIFVEFSKMREAEAAQDALNGRYFGGRRVKAEMYDQSLFDHNDFSG</sequence>
<dbReference type="PANTHER" id="PTHR47330:SF1">
    <property type="entry name" value="POLY(U)-BINDING-SPLICING FACTOR PUF60"/>
    <property type="match status" value="1"/>
</dbReference>
<feature type="region of interest" description="Disordered" evidence="8">
    <location>
        <begin position="1"/>
        <end position="30"/>
    </location>
</feature>
<keyword evidence="4 7" id="KW-0694">RNA-binding</keyword>
<keyword evidence="5" id="KW-0508">mRNA splicing</keyword>
<protein>
    <submittedName>
        <fullName evidence="10">Poly(U)-binding-splicing factor half pint</fullName>
    </submittedName>
</protein>
<keyword evidence="3" id="KW-0507">mRNA processing</keyword>
<dbReference type="AlphaFoldDB" id="A0A0A9W0Q7"/>
<dbReference type="Gene3D" id="3.30.70.330">
    <property type="match status" value="1"/>
</dbReference>
<dbReference type="GO" id="GO:0003723">
    <property type="term" value="F:RNA binding"/>
    <property type="evidence" value="ECO:0007669"/>
    <property type="project" value="UniProtKB-UniRule"/>
</dbReference>
<dbReference type="InterPro" id="IPR012677">
    <property type="entry name" value="Nucleotide-bd_a/b_plait_sf"/>
</dbReference>
<keyword evidence="6" id="KW-0539">Nucleus</keyword>
<dbReference type="SUPFAM" id="SSF54928">
    <property type="entry name" value="RNA-binding domain, RBD"/>
    <property type="match status" value="1"/>
</dbReference>
<dbReference type="PANTHER" id="PTHR47330">
    <property type="entry name" value="POLY(U)-BINDING-SPLICING FACTOR PUF60-B-RELATED"/>
    <property type="match status" value="1"/>
</dbReference>
<dbReference type="GO" id="GO:0006376">
    <property type="term" value="P:mRNA splice site recognition"/>
    <property type="evidence" value="ECO:0007669"/>
    <property type="project" value="TreeGrafter"/>
</dbReference>
<dbReference type="GO" id="GO:0000381">
    <property type="term" value="P:regulation of alternative mRNA splicing, via spliceosome"/>
    <property type="evidence" value="ECO:0007669"/>
    <property type="project" value="TreeGrafter"/>
</dbReference>
<evidence type="ECO:0000256" key="8">
    <source>
        <dbReference type="SAM" id="MobiDB-lite"/>
    </source>
</evidence>
<dbReference type="FunFam" id="3.30.70.330:FF:000382">
    <property type="entry name" value="G-patch domain-containing protein"/>
    <property type="match status" value="1"/>
</dbReference>
<evidence type="ECO:0000256" key="7">
    <source>
        <dbReference type="PROSITE-ProRule" id="PRU00176"/>
    </source>
</evidence>
<reference evidence="10" key="2">
    <citation type="submission" date="2014-07" db="EMBL/GenBank/DDBJ databases">
        <authorList>
            <person name="Hull J."/>
        </authorList>
    </citation>
    <scope>NUCLEOTIDE SEQUENCE</scope>
</reference>
<evidence type="ECO:0000256" key="6">
    <source>
        <dbReference type="ARBA" id="ARBA00023242"/>
    </source>
</evidence>
<accession>A0A0A9W0Q7</accession>
<dbReference type="InterPro" id="IPR051974">
    <property type="entry name" value="PUF60_regulator"/>
</dbReference>
<dbReference type="InterPro" id="IPR000504">
    <property type="entry name" value="RRM_dom"/>
</dbReference>
<evidence type="ECO:0000256" key="1">
    <source>
        <dbReference type="ARBA" id="ARBA00004123"/>
    </source>
</evidence>
<feature type="compositionally biased region" description="Basic and acidic residues" evidence="8">
    <location>
        <begin position="1"/>
        <end position="14"/>
    </location>
</feature>
<name>A0A0A9W0Q7_LYGHE</name>
<evidence type="ECO:0000256" key="5">
    <source>
        <dbReference type="ARBA" id="ARBA00023187"/>
    </source>
</evidence>
<evidence type="ECO:0000259" key="9">
    <source>
        <dbReference type="PROSITE" id="PS50102"/>
    </source>
</evidence>
<evidence type="ECO:0000256" key="3">
    <source>
        <dbReference type="ARBA" id="ARBA00022664"/>
    </source>
</evidence>
<feature type="domain" description="RRM" evidence="9">
    <location>
        <begin position="49"/>
        <end position="137"/>
    </location>
</feature>
<reference evidence="10" key="1">
    <citation type="journal article" date="2014" name="PLoS ONE">
        <title>Transcriptome-Based Identification of ABC Transporters in the Western Tarnished Plant Bug Lygus hesperus.</title>
        <authorList>
            <person name="Hull J.J."/>
            <person name="Chaney K."/>
            <person name="Geib S.M."/>
            <person name="Fabrick J.A."/>
            <person name="Brent C.S."/>
            <person name="Walsh D."/>
            <person name="Lavine L.C."/>
        </authorList>
    </citation>
    <scope>NUCLEOTIDE SEQUENCE</scope>
</reference>
<comment type="similarity">
    <text evidence="2">Belongs to the RRM half pint family.</text>
</comment>
<dbReference type="InterPro" id="IPR035979">
    <property type="entry name" value="RBD_domain_sf"/>
</dbReference>
<dbReference type="SMART" id="SM00361">
    <property type="entry name" value="RRM_1"/>
    <property type="match status" value="1"/>
</dbReference>
<dbReference type="GO" id="GO:0071013">
    <property type="term" value="C:catalytic step 2 spliceosome"/>
    <property type="evidence" value="ECO:0007669"/>
    <property type="project" value="TreeGrafter"/>
</dbReference>
<proteinExistence type="inferred from homology"/>
<evidence type="ECO:0000256" key="4">
    <source>
        <dbReference type="ARBA" id="ARBA00022884"/>
    </source>
</evidence>
<dbReference type="PROSITE" id="PS50102">
    <property type="entry name" value="RRM"/>
    <property type="match status" value="1"/>
</dbReference>